<dbReference type="PANTHER" id="PTHR33446">
    <property type="entry name" value="PROTEIN TONB-RELATED"/>
    <property type="match status" value="1"/>
</dbReference>
<dbReference type="RefSeq" id="WP_007464675.1">
    <property type="nucleotide sequence ID" value="NZ_AMZO01000010.1"/>
</dbReference>
<feature type="region of interest" description="Disordered" evidence="11">
    <location>
        <begin position="54"/>
        <end position="76"/>
    </location>
</feature>
<keyword evidence="14" id="KW-1185">Reference proteome</keyword>
<feature type="compositionally biased region" description="Basic and acidic residues" evidence="11">
    <location>
        <begin position="54"/>
        <end position="64"/>
    </location>
</feature>
<dbReference type="GO" id="GO:0005886">
    <property type="term" value="C:plasma membrane"/>
    <property type="evidence" value="ECO:0007669"/>
    <property type="project" value="UniProtKB-SubCell"/>
</dbReference>
<dbReference type="GO" id="GO:0055085">
    <property type="term" value="P:transmembrane transport"/>
    <property type="evidence" value="ECO:0007669"/>
    <property type="project" value="InterPro"/>
</dbReference>
<accession>L8JFM4</accession>
<dbReference type="InterPro" id="IPR037682">
    <property type="entry name" value="TonB_C"/>
</dbReference>
<dbReference type="InterPro" id="IPR003538">
    <property type="entry name" value="TonB"/>
</dbReference>
<dbReference type="EMBL" id="AMZO01000010">
    <property type="protein sequence ID" value="ELR66222.1"/>
    <property type="molecule type" value="Genomic_DNA"/>
</dbReference>
<evidence type="ECO:0000259" key="12">
    <source>
        <dbReference type="PROSITE" id="PS52015"/>
    </source>
</evidence>
<organism evidence="13 14">
    <name type="scientific">Photobacterium marinum</name>
    <dbReference type="NCBI Taxonomy" id="1056511"/>
    <lineage>
        <taxon>Bacteria</taxon>
        <taxon>Pseudomonadati</taxon>
        <taxon>Pseudomonadota</taxon>
        <taxon>Gammaproteobacteria</taxon>
        <taxon>Vibrionales</taxon>
        <taxon>Vibrionaceae</taxon>
        <taxon>Photobacterium</taxon>
    </lineage>
</organism>
<dbReference type="InterPro" id="IPR006260">
    <property type="entry name" value="TonB/TolA_C"/>
</dbReference>
<evidence type="ECO:0000256" key="11">
    <source>
        <dbReference type="SAM" id="MobiDB-lite"/>
    </source>
</evidence>
<evidence type="ECO:0000256" key="2">
    <source>
        <dbReference type="ARBA" id="ARBA00006555"/>
    </source>
</evidence>
<evidence type="ECO:0000256" key="9">
    <source>
        <dbReference type="ARBA" id="ARBA00023136"/>
    </source>
</evidence>
<sequence length="223" mass="24761">MSPLLPTRKVNHHLMGAMLALVVNTCLIMVMNSLIWGEQVKSENHDIRLSFRQFRSMDEPKQPEEPTELAHTTEQPAISKLPMPEINLSVSKISPVQAISLPAMTATEFSIEPSLTKLDLTLANSNSSVKANMASGLVSAIPVFQLPPQYPPRAKQLGIEGEVILHLFIKEDGKVSKIKVISENPIGVFAQSAKRAAYRWRFQPPAAGQSPWQQLKISYELKK</sequence>
<dbReference type="OrthoDB" id="1628901at2"/>
<evidence type="ECO:0000256" key="4">
    <source>
        <dbReference type="ARBA" id="ARBA00022475"/>
    </source>
</evidence>
<comment type="subcellular location">
    <subcellularLocation>
        <location evidence="1 10">Cell inner membrane</location>
        <topology evidence="1 10">Single-pass membrane protein</topology>
        <orientation evidence="1 10">Periplasmic side</orientation>
    </subcellularLocation>
</comment>
<keyword evidence="3 10" id="KW-0813">Transport</keyword>
<name>L8JFM4_9GAMM</name>
<evidence type="ECO:0000256" key="8">
    <source>
        <dbReference type="ARBA" id="ARBA00022989"/>
    </source>
</evidence>
<dbReference type="Pfam" id="PF03544">
    <property type="entry name" value="TonB_C"/>
    <property type="match status" value="1"/>
</dbReference>
<evidence type="ECO:0000256" key="7">
    <source>
        <dbReference type="ARBA" id="ARBA00022927"/>
    </source>
</evidence>
<comment type="function">
    <text evidence="10">Interacts with outer membrane receptor proteins that carry out high-affinity binding and energy dependent uptake into the periplasmic space of specific substrates. It could act to transduce energy from the cytoplasmic membrane to specific energy-requiring processes in the outer membrane, resulting in the release into the periplasm of ligands bound by these outer membrane proteins.</text>
</comment>
<comment type="similarity">
    <text evidence="2 10">Belongs to the TonB family.</text>
</comment>
<comment type="caution">
    <text evidence="13">The sequence shown here is derived from an EMBL/GenBank/DDBJ whole genome shotgun (WGS) entry which is preliminary data.</text>
</comment>
<keyword evidence="7 10" id="KW-0653">Protein transport</keyword>
<dbReference type="AlphaFoldDB" id="L8JFM4"/>
<keyword evidence="5 10" id="KW-0997">Cell inner membrane</keyword>
<evidence type="ECO:0000256" key="1">
    <source>
        <dbReference type="ARBA" id="ARBA00004383"/>
    </source>
</evidence>
<dbReference type="PATRIC" id="fig|1056511.3.peg.1764"/>
<dbReference type="PRINTS" id="PR01374">
    <property type="entry name" value="TONBPROTEIN"/>
</dbReference>
<evidence type="ECO:0000256" key="3">
    <source>
        <dbReference type="ARBA" id="ARBA00022448"/>
    </source>
</evidence>
<dbReference type="GO" id="GO:0015891">
    <property type="term" value="P:siderophore transport"/>
    <property type="evidence" value="ECO:0007669"/>
    <property type="project" value="InterPro"/>
</dbReference>
<keyword evidence="6 10" id="KW-0812">Transmembrane</keyword>
<protein>
    <recommendedName>
        <fullName evidence="10">Protein TonB</fullName>
    </recommendedName>
</protein>
<dbReference type="InterPro" id="IPR051045">
    <property type="entry name" value="TonB-dependent_transducer"/>
</dbReference>
<keyword evidence="9 10" id="KW-0472">Membrane</keyword>
<keyword evidence="10" id="KW-0735">Signal-anchor</keyword>
<feature type="domain" description="TonB C-terminal" evidence="12">
    <location>
        <begin position="135"/>
        <end position="223"/>
    </location>
</feature>
<reference evidence="13 14" key="1">
    <citation type="submission" date="2012-12" db="EMBL/GenBank/DDBJ databases">
        <title>Genome Assembly of Photobacterium sp. AK15.</title>
        <authorList>
            <person name="Khatri I."/>
            <person name="Vaidya B."/>
            <person name="Srinivas T.N.R."/>
            <person name="Subramanian S."/>
            <person name="Pinnaka A."/>
        </authorList>
    </citation>
    <scope>NUCLEOTIDE SEQUENCE [LARGE SCALE GENOMIC DNA]</scope>
    <source>
        <strain evidence="13 14">AK15</strain>
    </source>
</reference>
<keyword evidence="4 10" id="KW-1003">Cell membrane</keyword>
<proteinExistence type="inferred from homology"/>
<feature type="transmembrane region" description="Helical" evidence="10">
    <location>
        <begin position="12"/>
        <end position="35"/>
    </location>
</feature>
<keyword evidence="8 10" id="KW-1133">Transmembrane helix</keyword>
<dbReference type="Gene3D" id="3.30.2420.10">
    <property type="entry name" value="TonB"/>
    <property type="match status" value="1"/>
</dbReference>
<dbReference type="PROSITE" id="PS52015">
    <property type="entry name" value="TONB_CTD"/>
    <property type="match status" value="1"/>
</dbReference>
<dbReference type="GO" id="GO:0015031">
    <property type="term" value="P:protein transport"/>
    <property type="evidence" value="ECO:0007669"/>
    <property type="project" value="UniProtKB-UniRule"/>
</dbReference>
<dbReference type="GO" id="GO:0030288">
    <property type="term" value="C:outer membrane-bounded periplasmic space"/>
    <property type="evidence" value="ECO:0007669"/>
    <property type="project" value="InterPro"/>
</dbReference>
<gene>
    <name evidence="13" type="ORF">C942_00279</name>
</gene>
<dbReference type="Proteomes" id="UP000011134">
    <property type="component" value="Unassembled WGS sequence"/>
</dbReference>
<dbReference type="SUPFAM" id="SSF74653">
    <property type="entry name" value="TolA/TonB C-terminal domain"/>
    <property type="match status" value="1"/>
</dbReference>
<evidence type="ECO:0000256" key="5">
    <source>
        <dbReference type="ARBA" id="ARBA00022519"/>
    </source>
</evidence>
<dbReference type="NCBIfam" id="TIGR01352">
    <property type="entry name" value="tonB_Cterm"/>
    <property type="match status" value="1"/>
</dbReference>
<dbReference type="GO" id="GO:0031992">
    <property type="term" value="F:energy transducer activity"/>
    <property type="evidence" value="ECO:0007669"/>
    <property type="project" value="InterPro"/>
</dbReference>
<evidence type="ECO:0000313" key="13">
    <source>
        <dbReference type="EMBL" id="ELR66222.1"/>
    </source>
</evidence>
<evidence type="ECO:0000256" key="10">
    <source>
        <dbReference type="RuleBase" id="RU362123"/>
    </source>
</evidence>
<evidence type="ECO:0000256" key="6">
    <source>
        <dbReference type="ARBA" id="ARBA00022692"/>
    </source>
</evidence>
<evidence type="ECO:0000313" key="14">
    <source>
        <dbReference type="Proteomes" id="UP000011134"/>
    </source>
</evidence>